<proteinExistence type="predicted"/>
<name>A0A8J2NN89_9HEXA</name>
<feature type="compositionally biased region" description="Polar residues" evidence="1">
    <location>
        <begin position="86"/>
        <end position="97"/>
    </location>
</feature>
<evidence type="ECO:0000313" key="2">
    <source>
        <dbReference type="EMBL" id="CAG7715124.1"/>
    </source>
</evidence>
<reference evidence="2" key="1">
    <citation type="submission" date="2021-06" db="EMBL/GenBank/DDBJ databases">
        <authorList>
            <person name="Hodson N. C."/>
            <person name="Mongue J. A."/>
            <person name="Jaron S. K."/>
        </authorList>
    </citation>
    <scope>NUCLEOTIDE SEQUENCE</scope>
</reference>
<sequence>MFLRQLREKTSLDCANPYDTPHTKSKNVQVRLIHQKLLAECLKYLQQPKITASTNLCMQCRTRLTREAKVAAARQITGSHEEALNPMSQEDSPNTPDVSHREVVLPTTEDTVNPTPVLSQDQQTAGTSKTSRGVKGILGLPFLFPVIPKQPIRSPTKSSTTIASLQSYQESETSSIFSGGAFVDVNRIITPLGISPAKPSDLSKPGVMKSKLHRSVQVLEETLSKAADVTMNIVCEDCADLLINMKQRYPELISKNHKYMMLTCAPKSLSCNALRQKTGCSWYEAKKAQELRFEKGVLQYPEWKSPGHELDERTVNLVTEFYLSTDNAKISADAKDAVRLYSKQVRRCFIVGVKIC</sequence>
<accession>A0A8J2NN89</accession>
<comment type="caution">
    <text evidence="2">The sequence shown here is derived from an EMBL/GenBank/DDBJ whole genome shotgun (WGS) entry which is preliminary data.</text>
</comment>
<organism evidence="2 3">
    <name type="scientific">Allacma fusca</name>
    <dbReference type="NCBI Taxonomy" id="39272"/>
    <lineage>
        <taxon>Eukaryota</taxon>
        <taxon>Metazoa</taxon>
        <taxon>Ecdysozoa</taxon>
        <taxon>Arthropoda</taxon>
        <taxon>Hexapoda</taxon>
        <taxon>Collembola</taxon>
        <taxon>Symphypleona</taxon>
        <taxon>Sminthuridae</taxon>
        <taxon>Allacma</taxon>
    </lineage>
</organism>
<evidence type="ECO:0000313" key="3">
    <source>
        <dbReference type="Proteomes" id="UP000708208"/>
    </source>
</evidence>
<feature type="region of interest" description="Disordered" evidence="1">
    <location>
        <begin position="75"/>
        <end position="131"/>
    </location>
</feature>
<dbReference type="AlphaFoldDB" id="A0A8J2NN89"/>
<protein>
    <submittedName>
        <fullName evidence="2">Uncharacterized protein</fullName>
    </submittedName>
</protein>
<keyword evidence="3" id="KW-1185">Reference proteome</keyword>
<dbReference type="EMBL" id="CAJVCH010034471">
    <property type="protein sequence ID" value="CAG7715124.1"/>
    <property type="molecule type" value="Genomic_DNA"/>
</dbReference>
<evidence type="ECO:0000256" key="1">
    <source>
        <dbReference type="SAM" id="MobiDB-lite"/>
    </source>
</evidence>
<dbReference type="Proteomes" id="UP000708208">
    <property type="component" value="Unassembled WGS sequence"/>
</dbReference>
<feature type="compositionally biased region" description="Polar residues" evidence="1">
    <location>
        <begin position="108"/>
        <end position="131"/>
    </location>
</feature>
<gene>
    <name evidence="2" type="ORF">AFUS01_LOCUS5402</name>
</gene>